<keyword evidence="2" id="KW-0341">Growth regulation</keyword>
<proteinExistence type="predicted"/>
<name>A0A7J7JNR4_BUGNE</name>
<dbReference type="GO" id="GO:0046935">
    <property type="term" value="F:1-phosphatidylinositol-3-kinase regulator activity"/>
    <property type="evidence" value="ECO:0007669"/>
    <property type="project" value="TreeGrafter"/>
</dbReference>
<comment type="pathway">
    <text evidence="1">Protein modification; protein ubiquitination.</text>
</comment>
<evidence type="ECO:0000256" key="3">
    <source>
        <dbReference type="ARBA" id="ARBA00022700"/>
    </source>
</evidence>
<keyword evidence="5 6" id="KW-0727">SH2 domain</keyword>
<evidence type="ECO:0000256" key="2">
    <source>
        <dbReference type="ARBA" id="ARBA00022604"/>
    </source>
</evidence>
<dbReference type="GO" id="GO:0005942">
    <property type="term" value="C:phosphatidylinositol 3-kinase complex"/>
    <property type="evidence" value="ECO:0007669"/>
    <property type="project" value="TreeGrafter"/>
</dbReference>
<dbReference type="PROSITE" id="PS50225">
    <property type="entry name" value="SOCS"/>
    <property type="match status" value="1"/>
</dbReference>
<evidence type="ECO:0000256" key="5">
    <source>
        <dbReference type="ARBA" id="ARBA00022999"/>
    </source>
</evidence>
<dbReference type="OrthoDB" id="5979828at2759"/>
<dbReference type="GO" id="GO:0046854">
    <property type="term" value="P:phosphatidylinositol phosphate biosynthetic process"/>
    <property type="evidence" value="ECO:0007669"/>
    <property type="project" value="TreeGrafter"/>
</dbReference>
<dbReference type="EMBL" id="VXIV02001999">
    <property type="protein sequence ID" value="KAF6028002.1"/>
    <property type="molecule type" value="Genomic_DNA"/>
</dbReference>
<dbReference type="Pfam" id="PF07525">
    <property type="entry name" value="SOCS_box"/>
    <property type="match status" value="1"/>
</dbReference>
<evidence type="ECO:0000256" key="1">
    <source>
        <dbReference type="ARBA" id="ARBA00004906"/>
    </source>
</evidence>
<evidence type="ECO:0000313" key="10">
    <source>
        <dbReference type="EMBL" id="KAF6028002.1"/>
    </source>
</evidence>
<evidence type="ECO:0000259" key="9">
    <source>
        <dbReference type="PROSITE" id="PS50225"/>
    </source>
</evidence>
<dbReference type="AlphaFoldDB" id="A0A7J7JNR4"/>
<feature type="compositionally biased region" description="Polar residues" evidence="7">
    <location>
        <begin position="117"/>
        <end position="129"/>
    </location>
</feature>
<evidence type="ECO:0000256" key="7">
    <source>
        <dbReference type="SAM" id="MobiDB-lite"/>
    </source>
</evidence>
<accession>A0A7J7JNR4</accession>
<dbReference type="GO" id="GO:0009968">
    <property type="term" value="P:negative regulation of signal transduction"/>
    <property type="evidence" value="ECO:0007669"/>
    <property type="project" value="UniProtKB-KW"/>
</dbReference>
<dbReference type="SMART" id="SM00253">
    <property type="entry name" value="SOCS"/>
    <property type="match status" value="1"/>
</dbReference>
<comment type="caution">
    <text evidence="10">The sequence shown here is derived from an EMBL/GenBank/DDBJ whole genome shotgun (WGS) entry which is preliminary data.</text>
</comment>
<organism evidence="10 11">
    <name type="scientific">Bugula neritina</name>
    <name type="common">Brown bryozoan</name>
    <name type="synonym">Sertularia neritina</name>
    <dbReference type="NCBI Taxonomy" id="10212"/>
    <lineage>
        <taxon>Eukaryota</taxon>
        <taxon>Metazoa</taxon>
        <taxon>Spiralia</taxon>
        <taxon>Lophotrochozoa</taxon>
        <taxon>Bryozoa</taxon>
        <taxon>Gymnolaemata</taxon>
        <taxon>Cheilostomatida</taxon>
        <taxon>Flustrina</taxon>
        <taxon>Buguloidea</taxon>
        <taxon>Bugulidae</taxon>
        <taxon>Bugula</taxon>
    </lineage>
</organism>
<evidence type="ECO:0000256" key="4">
    <source>
        <dbReference type="ARBA" id="ARBA00022786"/>
    </source>
</evidence>
<dbReference type="PANTHER" id="PTHR10155">
    <property type="entry name" value="PHOSPHATIDYLINOSITOL 3-KINASE REGULATORY SUBUNIT"/>
    <property type="match status" value="1"/>
</dbReference>
<dbReference type="Proteomes" id="UP000593567">
    <property type="component" value="Unassembled WGS sequence"/>
</dbReference>
<dbReference type="GO" id="GO:0035556">
    <property type="term" value="P:intracellular signal transduction"/>
    <property type="evidence" value="ECO:0007669"/>
    <property type="project" value="InterPro"/>
</dbReference>
<reference evidence="10" key="1">
    <citation type="submission" date="2020-06" db="EMBL/GenBank/DDBJ databases">
        <title>Draft genome of Bugula neritina, a colonial animal packing powerful symbionts and potential medicines.</title>
        <authorList>
            <person name="Rayko M."/>
        </authorList>
    </citation>
    <scope>NUCLEOTIDE SEQUENCE [LARGE SCALE GENOMIC DNA]</scope>
    <source>
        <strain evidence="10">Kwan_BN1</strain>
    </source>
</reference>
<dbReference type="SMART" id="SM00252">
    <property type="entry name" value="SH2"/>
    <property type="match status" value="1"/>
</dbReference>
<dbReference type="SUPFAM" id="SSF55550">
    <property type="entry name" value="SH2 domain"/>
    <property type="match status" value="1"/>
</dbReference>
<keyword evidence="4" id="KW-0833">Ubl conjugation pathway</keyword>
<dbReference type="InterPro" id="IPR036860">
    <property type="entry name" value="SH2_dom_sf"/>
</dbReference>
<dbReference type="Gene3D" id="3.30.505.10">
    <property type="entry name" value="SH2 domain"/>
    <property type="match status" value="1"/>
</dbReference>
<feature type="region of interest" description="Disordered" evidence="7">
    <location>
        <begin position="86"/>
        <end position="129"/>
    </location>
</feature>
<evidence type="ECO:0000259" key="8">
    <source>
        <dbReference type="PROSITE" id="PS50001"/>
    </source>
</evidence>
<evidence type="ECO:0000256" key="6">
    <source>
        <dbReference type="PROSITE-ProRule" id="PRU00191"/>
    </source>
</evidence>
<feature type="region of interest" description="Disordered" evidence="7">
    <location>
        <begin position="171"/>
        <end position="194"/>
    </location>
</feature>
<dbReference type="InterPro" id="IPR000980">
    <property type="entry name" value="SH2"/>
</dbReference>
<dbReference type="PROSITE" id="PS50001">
    <property type="entry name" value="SH2"/>
    <property type="match status" value="1"/>
</dbReference>
<evidence type="ECO:0000313" key="11">
    <source>
        <dbReference type="Proteomes" id="UP000593567"/>
    </source>
</evidence>
<dbReference type="SUPFAM" id="SSF158235">
    <property type="entry name" value="SOCS box-like"/>
    <property type="match status" value="1"/>
</dbReference>
<dbReference type="FunFam" id="3.30.505.10:FF:000028">
    <property type="entry name" value="Suppressor of cytokine signaling 5"/>
    <property type="match status" value="1"/>
</dbReference>
<dbReference type="InterPro" id="IPR036036">
    <property type="entry name" value="SOCS_box-like_dom_sf"/>
</dbReference>
<dbReference type="InterPro" id="IPR001496">
    <property type="entry name" value="SOCS_box"/>
</dbReference>
<keyword evidence="3" id="KW-0734">Signal transduction inhibitor</keyword>
<dbReference type="SMART" id="SM00969">
    <property type="entry name" value="SOCS_box"/>
    <property type="match status" value="1"/>
</dbReference>
<dbReference type="PANTHER" id="PTHR10155:SF0">
    <property type="entry name" value="SUPPRESSOR OF CYTOKINE SIGNALING AT 36E, ISOFORM D"/>
    <property type="match status" value="1"/>
</dbReference>
<dbReference type="Pfam" id="PF00017">
    <property type="entry name" value="SH2"/>
    <property type="match status" value="1"/>
</dbReference>
<keyword evidence="11" id="KW-1185">Reference proteome</keyword>
<evidence type="ECO:0008006" key="12">
    <source>
        <dbReference type="Google" id="ProtNLM"/>
    </source>
</evidence>
<gene>
    <name evidence="10" type="ORF">EB796_013687</name>
</gene>
<sequence>MSRRLEDSLRLYSNRGLRPASQPSVSLHIASPGVHSNRWSSVLSAPNNLPTSQHRVSAMVPQSEQTATPLSASNYSAIPAHNSSGLPSAAVGSRDVNTQNSGHDYNGARPRIPRVQRSITSPDNLTSIGQKNDALTSLQSHDDSVASGSTTRRSSLIKGLDSLLKATRKRLNRKSKRGPDPKEIKAGSSEVSQTTCVQPVGTRATLTTSIVVPPMNMGPPSGVMKTEWTELPHIRAHTTVDYLHYLVPQLIKVTNCGFYWGIMDRYEAESLLENKPEGTFLLRDSSQDDFIFSVSFRRYGRSLHARVEQWNHLFSFDAHDSGVFKAKSITALLEHYKDPQTCMFFEPMLTRPLNRPNPFSLLHLARAVVCDSIDYDSIDNLAIPRNLQEYLRYYHYKQKVRVRRHSNITQARVQH</sequence>
<feature type="domain" description="SH2" evidence="8">
    <location>
        <begin position="258"/>
        <end position="353"/>
    </location>
</feature>
<protein>
    <recommendedName>
        <fullName evidence="12">SOCS5</fullName>
    </recommendedName>
</protein>
<feature type="domain" description="SOCS box" evidence="9">
    <location>
        <begin position="348"/>
        <end position="397"/>
    </location>
</feature>